<dbReference type="EMBL" id="PJQY01002207">
    <property type="protein sequence ID" value="PQP95665.1"/>
    <property type="molecule type" value="Genomic_DNA"/>
</dbReference>
<proteinExistence type="predicted"/>
<evidence type="ECO:0000313" key="2">
    <source>
        <dbReference type="Proteomes" id="UP000250321"/>
    </source>
</evidence>
<name>A0A314Z1Y3_PRUYE</name>
<organism evidence="1 2">
    <name type="scientific">Prunus yedoensis var. nudiflora</name>
    <dbReference type="NCBI Taxonomy" id="2094558"/>
    <lineage>
        <taxon>Eukaryota</taxon>
        <taxon>Viridiplantae</taxon>
        <taxon>Streptophyta</taxon>
        <taxon>Embryophyta</taxon>
        <taxon>Tracheophyta</taxon>
        <taxon>Spermatophyta</taxon>
        <taxon>Magnoliopsida</taxon>
        <taxon>eudicotyledons</taxon>
        <taxon>Gunneridae</taxon>
        <taxon>Pentapetalae</taxon>
        <taxon>rosids</taxon>
        <taxon>fabids</taxon>
        <taxon>Rosales</taxon>
        <taxon>Rosaceae</taxon>
        <taxon>Amygdaloideae</taxon>
        <taxon>Amygdaleae</taxon>
        <taxon>Prunus</taxon>
    </lineage>
</organism>
<accession>A0A314Z1Y3</accession>
<gene>
    <name evidence="1" type="ORF">Pyn_04522</name>
</gene>
<keyword evidence="2" id="KW-1185">Reference proteome</keyword>
<protein>
    <submittedName>
        <fullName evidence="1">Uncharacterized protein</fullName>
    </submittedName>
</protein>
<evidence type="ECO:0000313" key="1">
    <source>
        <dbReference type="EMBL" id="PQP95665.1"/>
    </source>
</evidence>
<comment type="caution">
    <text evidence="1">The sequence shown here is derived from an EMBL/GenBank/DDBJ whole genome shotgun (WGS) entry which is preliminary data.</text>
</comment>
<dbReference type="Proteomes" id="UP000250321">
    <property type="component" value="Unassembled WGS sequence"/>
</dbReference>
<sequence>MHMNTKKHSVPVNDLTSQTFLKKSSMIPPPMMINWTHVPHDWYITGKIVSNFPNFKPEGCLVPKKNSRTNRRPSLRGGGICYIEFQIRIRVDGREAMWCRAAM</sequence>
<reference evidence="1 2" key="1">
    <citation type="submission" date="2018-02" db="EMBL/GenBank/DDBJ databases">
        <title>Draft genome of wild Prunus yedoensis var. nudiflora.</title>
        <authorList>
            <person name="Baek S."/>
            <person name="Kim J.-H."/>
            <person name="Choi K."/>
            <person name="Kim G.-B."/>
            <person name="Cho A."/>
            <person name="Jang H."/>
            <person name="Shin C.-H."/>
            <person name="Yu H.-J."/>
            <person name="Mun J.-H."/>
        </authorList>
    </citation>
    <scope>NUCLEOTIDE SEQUENCE [LARGE SCALE GENOMIC DNA]</scope>
    <source>
        <strain evidence="2">cv. Jeju island</strain>
        <tissue evidence="1">Leaf</tissue>
    </source>
</reference>
<dbReference type="AlphaFoldDB" id="A0A314Z1Y3"/>